<comment type="caution">
    <text evidence="1">The sequence shown here is derived from an EMBL/GenBank/DDBJ whole genome shotgun (WGS) entry which is preliminary data.</text>
</comment>
<keyword evidence="2" id="KW-1185">Reference proteome</keyword>
<gene>
    <name evidence="1" type="ORF">HUJ06_025177</name>
</gene>
<name>A0A822XQ32_NELNU</name>
<evidence type="ECO:0000313" key="1">
    <source>
        <dbReference type="EMBL" id="DAD23714.1"/>
    </source>
</evidence>
<sequence>MAEKGERFENTFAVEVVAVAQLQHRNLV</sequence>
<organism evidence="1 2">
    <name type="scientific">Nelumbo nucifera</name>
    <name type="common">Sacred lotus</name>
    <dbReference type="NCBI Taxonomy" id="4432"/>
    <lineage>
        <taxon>Eukaryota</taxon>
        <taxon>Viridiplantae</taxon>
        <taxon>Streptophyta</taxon>
        <taxon>Embryophyta</taxon>
        <taxon>Tracheophyta</taxon>
        <taxon>Spermatophyta</taxon>
        <taxon>Magnoliopsida</taxon>
        <taxon>Proteales</taxon>
        <taxon>Nelumbonaceae</taxon>
        <taxon>Nelumbo</taxon>
    </lineage>
</organism>
<dbReference type="Proteomes" id="UP000607653">
    <property type="component" value="Unassembled WGS sequence"/>
</dbReference>
<dbReference type="AlphaFoldDB" id="A0A822XQ32"/>
<reference evidence="1 2" key="1">
    <citation type="journal article" date="2020" name="Mol. Biol. Evol.">
        <title>Distinct Expression and Methylation Patterns for Genes with Different Fates following a Single Whole-Genome Duplication in Flowering Plants.</title>
        <authorList>
            <person name="Shi T."/>
            <person name="Rahmani R.S."/>
            <person name="Gugger P.F."/>
            <person name="Wang M."/>
            <person name="Li H."/>
            <person name="Zhang Y."/>
            <person name="Li Z."/>
            <person name="Wang Q."/>
            <person name="Van de Peer Y."/>
            <person name="Marchal K."/>
            <person name="Chen J."/>
        </authorList>
    </citation>
    <scope>NUCLEOTIDE SEQUENCE [LARGE SCALE GENOMIC DNA]</scope>
    <source>
        <tissue evidence="1">Leaf</tissue>
    </source>
</reference>
<accession>A0A822XQ32</accession>
<protein>
    <submittedName>
        <fullName evidence="1">Uncharacterized protein</fullName>
    </submittedName>
</protein>
<dbReference type="EMBL" id="DUZY01000001">
    <property type="protein sequence ID" value="DAD23714.1"/>
    <property type="molecule type" value="Genomic_DNA"/>
</dbReference>
<evidence type="ECO:0000313" key="2">
    <source>
        <dbReference type="Proteomes" id="UP000607653"/>
    </source>
</evidence>
<proteinExistence type="predicted"/>